<organism evidence="11 12">
    <name type="scientific">Candidatus Colwellbacteria bacterium RIFCSPLOWO2_02_FULL_44_20b</name>
    <dbReference type="NCBI Taxonomy" id="1797691"/>
    <lineage>
        <taxon>Bacteria</taxon>
        <taxon>Candidatus Colwelliibacteriota</taxon>
    </lineage>
</organism>
<accession>A0A1G1Z7G8</accession>
<evidence type="ECO:0000256" key="7">
    <source>
        <dbReference type="ARBA" id="ARBA00022842"/>
    </source>
</evidence>
<dbReference type="Gene3D" id="1.10.150.210">
    <property type="entry name" value="Phosphoserine phosphatase, domain 2"/>
    <property type="match status" value="1"/>
</dbReference>
<dbReference type="InterPro" id="IPR050582">
    <property type="entry name" value="HAD-like_SerB"/>
</dbReference>
<comment type="pathway">
    <text evidence="2">Amino-acid biosynthesis; L-serine biosynthesis; L-serine from 3-phospho-D-glycerate: step 3/3.</text>
</comment>
<dbReference type="EC" id="3.1.3.3" evidence="3"/>
<keyword evidence="4" id="KW-0028">Amino-acid biosynthesis</keyword>
<keyword evidence="7" id="KW-0460">Magnesium</keyword>
<name>A0A1G1Z7G8_9BACT</name>
<evidence type="ECO:0000256" key="1">
    <source>
        <dbReference type="ARBA" id="ARBA00001946"/>
    </source>
</evidence>
<dbReference type="GO" id="GO:0005737">
    <property type="term" value="C:cytoplasm"/>
    <property type="evidence" value="ECO:0007669"/>
    <property type="project" value="TreeGrafter"/>
</dbReference>
<comment type="cofactor">
    <cofactor evidence="1">
        <name>Mg(2+)</name>
        <dbReference type="ChEBI" id="CHEBI:18420"/>
    </cofactor>
</comment>
<dbReference type="InterPro" id="IPR036412">
    <property type="entry name" value="HAD-like_sf"/>
</dbReference>
<evidence type="ECO:0000256" key="3">
    <source>
        <dbReference type="ARBA" id="ARBA00012640"/>
    </source>
</evidence>
<comment type="catalytic activity">
    <reaction evidence="9">
        <text>O-phospho-L-serine + H2O = L-serine + phosphate</text>
        <dbReference type="Rhea" id="RHEA:21208"/>
        <dbReference type="ChEBI" id="CHEBI:15377"/>
        <dbReference type="ChEBI" id="CHEBI:33384"/>
        <dbReference type="ChEBI" id="CHEBI:43474"/>
        <dbReference type="ChEBI" id="CHEBI:57524"/>
        <dbReference type="EC" id="3.1.3.3"/>
    </reaction>
</comment>
<dbReference type="SUPFAM" id="SSF56784">
    <property type="entry name" value="HAD-like"/>
    <property type="match status" value="1"/>
</dbReference>
<feature type="non-terminal residue" evidence="11">
    <location>
        <position position="231"/>
    </location>
</feature>
<protein>
    <recommendedName>
        <fullName evidence="3">phosphoserine phosphatase</fullName>
        <ecNumber evidence="3">3.1.3.3</ecNumber>
    </recommendedName>
</protein>
<dbReference type="GO" id="GO:0000287">
    <property type="term" value="F:magnesium ion binding"/>
    <property type="evidence" value="ECO:0007669"/>
    <property type="project" value="TreeGrafter"/>
</dbReference>
<dbReference type="Gene3D" id="3.40.50.1000">
    <property type="entry name" value="HAD superfamily/HAD-like"/>
    <property type="match status" value="1"/>
</dbReference>
<dbReference type="NCBIfam" id="TIGR01488">
    <property type="entry name" value="HAD-SF-IB"/>
    <property type="match status" value="1"/>
</dbReference>
<keyword evidence="5" id="KW-0479">Metal-binding</keyword>
<evidence type="ECO:0000256" key="5">
    <source>
        <dbReference type="ARBA" id="ARBA00022723"/>
    </source>
</evidence>
<comment type="catalytic activity">
    <reaction evidence="10">
        <text>O-phospho-D-serine + H2O = D-serine + phosphate</text>
        <dbReference type="Rhea" id="RHEA:24873"/>
        <dbReference type="ChEBI" id="CHEBI:15377"/>
        <dbReference type="ChEBI" id="CHEBI:35247"/>
        <dbReference type="ChEBI" id="CHEBI:43474"/>
        <dbReference type="ChEBI" id="CHEBI:58680"/>
        <dbReference type="EC" id="3.1.3.3"/>
    </reaction>
</comment>
<dbReference type="PANTHER" id="PTHR43344">
    <property type="entry name" value="PHOSPHOSERINE PHOSPHATASE"/>
    <property type="match status" value="1"/>
</dbReference>
<dbReference type="Pfam" id="PF12710">
    <property type="entry name" value="HAD"/>
    <property type="match status" value="1"/>
</dbReference>
<keyword evidence="6" id="KW-0378">Hydrolase</keyword>
<evidence type="ECO:0000256" key="4">
    <source>
        <dbReference type="ARBA" id="ARBA00022605"/>
    </source>
</evidence>
<gene>
    <name evidence="11" type="ORF">A3I31_02485</name>
</gene>
<evidence type="ECO:0000256" key="2">
    <source>
        <dbReference type="ARBA" id="ARBA00005135"/>
    </source>
</evidence>
<comment type="caution">
    <text evidence="11">The sequence shown here is derived from an EMBL/GenBank/DDBJ whole genome shotgun (WGS) entry which is preliminary data.</text>
</comment>
<dbReference type="Proteomes" id="UP000178808">
    <property type="component" value="Unassembled WGS sequence"/>
</dbReference>
<dbReference type="InterPro" id="IPR023214">
    <property type="entry name" value="HAD_sf"/>
</dbReference>
<dbReference type="PANTHER" id="PTHR43344:SF2">
    <property type="entry name" value="PHOSPHOSERINE PHOSPHATASE"/>
    <property type="match status" value="1"/>
</dbReference>
<dbReference type="GO" id="GO:0036424">
    <property type="term" value="F:L-phosphoserine phosphatase activity"/>
    <property type="evidence" value="ECO:0007669"/>
    <property type="project" value="TreeGrafter"/>
</dbReference>
<evidence type="ECO:0000256" key="10">
    <source>
        <dbReference type="ARBA" id="ARBA00048523"/>
    </source>
</evidence>
<evidence type="ECO:0000313" key="12">
    <source>
        <dbReference type="Proteomes" id="UP000178808"/>
    </source>
</evidence>
<sequence>MGRSINKIFFDCDSTLVAGESLDILAEMQGVHGKIKKMTDASINGQIPFDGILKEKMDIIRPSDAMIRKLIPAYIERCVEDVKEVISALHLLEKEVFILTSNFHHIIDPVAWALQIPRERVIANELYLDENGEYAGINETSPLCGENGKAEMLKNHKKEGIRIAYVGNSVTDLVCKNVADVFVGFGGVVNRPKVEEQSDIYIPHKSLAPLLLYLLEPTEIAELYNNGYTRL</sequence>
<evidence type="ECO:0000256" key="6">
    <source>
        <dbReference type="ARBA" id="ARBA00022801"/>
    </source>
</evidence>
<evidence type="ECO:0000256" key="8">
    <source>
        <dbReference type="ARBA" id="ARBA00023299"/>
    </source>
</evidence>
<evidence type="ECO:0000256" key="9">
    <source>
        <dbReference type="ARBA" id="ARBA00048138"/>
    </source>
</evidence>
<dbReference type="AlphaFoldDB" id="A0A1G1Z7G8"/>
<dbReference type="GO" id="GO:0006564">
    <property type="term" value="P:L-serine biosynthetic process"/>
    <property type="evidence" value="ECO:0007669"/>
    <property type="project" value="UniProtKB-KW"/>
</dbReference>
<dbReference type="EMBL" id="MHIZ01000012">
    <property type="protein sequence ID" value="OGY60568.1"/>
    <property type="molecule type" value="Genomic_DNA"/>
</dbReference>
<keyword evidence="8" id="KW-0718">Serine biosynthesis</keyword>
<reference evidence="11 12" key="1">
    <citation type="journal article" date="2016" name="Nat. Commun.">
        <title>Thousands of microbial genomes shed light on interconnected biogeochemical processes in an aquifer system.</title>
        <authorList>
            <person name="Anantharaman K."/>
            <person name="Brown C.T."/>
            <person name="Hug L.A."/>
            <person name="Sharon I."/>
            <person name="Castelle C.J."/>
            <person name="Probst A.J."/>
            <person name="Thomas B.C."/>
            <person name="Singh A."/>
            <person name="Wilkins M.J."/>
            <person name="Karaoz U."/>
            <person name="Brodie E.L."/>
            <person name="Williams K.H."/>
            <person name="Hubbard S.S."/>
            <person name="Banfield J.F."/>
        </authorList>
    </citation>
    <scope>NUCLEOTIDE SEQUENCE [LARGE SCALE GENOMIC DNA]</scope>
</reference>
<evidence type="ECO:0000313" key="11">
    <source>
        <dbReference type="EMBL" id="OGY60568.1"/>
    </source>
</evidence>
<proteinExistence type="predicted"/>